<dbReference type="GO" id="GO:0032259">
    <property type="term" value="P:methylation"/>
    <property type="evidence" value="ECO:0007669"/>
    <property type="project" value="UniProtKB-KW"/>
</dbReference>
<dbReference type="Gene3D" id="3.40.50.150">
    <property type="entry name" value="Vaccinia Virus protein VP39"/>
    <property type="match status" value="1"/>
</dbReference>
<dbReference type="InterPro" id="IPR040911">
    <property type="entry name" value="Exostosin_GT47"/>
</dbReference>
<keyword evidence="6" id="KW-0694">RNA-binding</keyword>
<accession>A0A8X7P1L1</accession>
<evidence type="ECO:0000256" key="3">
    <source>
        <dbReference type="ARBA" id="ARBA00022679"/>
    </source>
</evidence>
<dbReference type="AlphaFoldDB" id="A0A8X7P1L1"/>
<evidence type="ECO:0000256" key="1">
    <source>
        <dbReference type="ARBA" id="ARBA00022555"/>
    </source>
</evidence>
<keyword evidence="1" id="KW-0820">tRNA-binding</keyword>
<protein>
    <recommendedName>
        <fullName evidence="7">Exostosin GT47 domain-containing protein</fullName>
    </recommendedName>
</protein>
<evidence type="ECO:0000256" key="5">
    <source>
        <dbReference type="ARBA" id="ARBA00022694"/>
    </source>
</evidence>
<dbReference type="EMBL" id="JAAMPC010000494">
    <property type="protein sequence ID" value="KAG2242418.1"/>
    <property type="molecule type" value="Genomic_DNA"/>
</dbReference>
<dbReference type="InterPro" id="IPR029063">
    <property type="entry name" value="SAM-dependent_MTases_sf"/>
</dbReference>
<keyword evidence="5" id="KW-0819">tRNA processing</keyword>
<organism evidence="8 9">
    <name type="scientific">Brassica carinata</name>
    <name type="common">Ethiopian mustard</name>
    <name type="synonym">Abyssinian cabbage</name>
    <dbReference type="NCBI Taxonomy" id="52824"/>
    <lineage>
        <taxon>Eukaryota</taxon>
        <taxon>Viridiplantae</taxon>
        <taxon>Streptophyta</taxon>
        <taxon>Embryophyta</taxon>
        <taxon>Tracheophyta</taxon>
        <taxon>Spermatophyta</taxon>
        <taxon>Magnoliopsida</taxon>
        <taxon>eudicotyledons</taxon>
        <taxon>Gunneridae</taxon>
        <taxon>Pentapetalae</taxon>
        <taxon>rosids</taxon>
        <taxon>malvids</taxon>
        <taxon>Brassicales</taxon>
        <taxon>Brassicaceae</taxon>
        <taxon>Brassiceae</taxon>
        <taxon>Brassica</taxon>
    </lineage>
</organism>
<name>A0A8X7P1L1_BRACI</name>
<gene>
    <name evidence="8" type="ORF">Bca52824_095740</name>
</gene>
<sequence length="187" mass="21689">EGTNHRRSRLSSYFPVQPLHVFMYDLPRKFNLAMMDPLQRRRREREREKEAIRVLDPKLADAFYVPFFSSLSFNTHGKNMTGPDTELDRLLQLLVDQYFWFSLGISDNSLSIVRRAWGMGKSYRSKRNRAASRVAEKDSFEASKEGTPSENSEVCYSKYGSYPLRGKYCHEMALRILLASIESCGLV</sequence>
<evidence type="ECO:0000256" key="6">
    <source>
        <dbReference type="ARBA" id="ARBA00022884"/>
    </source>
</evidence>
<proteinExistence type="predicted"/>
<feature type="non-terminal residue" evidence="8">
    <location>
        <position position="187"/>
    </location>
</feature>
<dbReference type="GO" id="GO:0016423">
    <property type="term" value="F:tRNA (guanine) methyltransferase activity"/>
    <property type="evidence" value="ECO:0007669"/>
    <property type="project" value="InterPro"/>
</dbReference>
<dbReference type="InterPro" id="IPR002905">
    <property type="entry name" value="Trm1"/>
</dbReference>
<evidence type="ECO:0000256" key="4">
    <source>
        <dbReference type="ARBA" id="ARBA00022691"/>
    </source>
</evidence>
<comment type="caution">
    <text evidence="8">The sequence shown here is derived from an EMBL/GenBank/DDBJ whole genome shotgun (WGS) entry which is preliminary data.</text>
</comment>
<keyword evidence="3" id="KW-0808">Transferase</keyword>
<dbReference type="Proteomes" id="UP000886595">
    <property type="component" value="Unassembled WGS sequence"/>
</dbReference>
<reference evidence="8 9" key="1">
    <citation type="submission" date="2020-02" db="EMBL/GenBank/DDBJ databases">
        <authorList>
            <person name="Ma Q."/>
            <person name="Huang Y."/>
            <person name="Song X."/>
            <person name="Pei D."/>
        </authorList>
    </citation>
    <scope>NUCLEOTIDE SEQUENCE [LARGE SCALE GENOMIC DNA]</scope>
    <source>
        <strain evidence="8">Sxm20200214</strain>
        <tissue evidence="8">Leaf</tissue>
    </source>
</reference>
<keyword evidence="9" id="KW-1185">Reference proteome</keyword>
<dbReference type="Pfam" id="PF03016">
    <property type="entry name" value="Exostosin_GT47"/>
    <property type="match status" value="1"/>
</dbReference>
<feature type="domain" description="Exostosin GT47" evidence="7">
    <location>
        <begin position="17"/>
        <end position="121"/>
    </location>
</feature>
<evidence type="ECO:0000256" key="2">
    <source>
        <dbReference type="ARBA" id="ARBA00022603"/>
    </source>
</evidence>
<dbReference type="GO" id="GO:0008033">
    <property type="term" value="P:tRNA processing"/>
    <property type="evidence" value="ECO:0007669"/>
    <property type="project" value="UniProtKB-KW"/>
</dbReference>
<evidence type="ECO:0000259" key="7">
    <source>
        <dbReference type="Pfam" id="PF03016"/>
    </source>
</evidence>
<keyword evidence="4" id="KW-0949">S-adenosyl-L-methionine</keyword>
<dbReference type="GO" id="GO:0000049">
    <property type="term" value="F:tRNA binding"/>
    <property type="evidence" value="ECO:0007669"/>
    <property type="project" value="UniProtKB-KW"/>
</dbReference>
<keyword evidence="2" id="KW-0489">Methyltransferase</keyword>
<dbReference type="Pfam" id="PF02005">
    <property type="entry name" value="TRM"/>
    <property type="match status" value="1"/>
</dbReference>
<evidence type="ECO:0000313" key="8">
    <source>
        <dbReference type="EMBL" id="KAG2242418.1"/>
    </source>
</evidence>
<dbReference type="OrthoDB" id="6349953at2759"/>
<evidence type="ECO:0000313" key="9">
    <source>
        <dbReference type="Proteomes" id="UP000886595"/>
    </source>
</evidence>